<feature type="chain" id="PRO_5046919242" description="DUF732 domain-containing protein" evidence="1">
    <location>
        <begin position="23"/>
        <end position="128"/>
    </location>
</feature>
<dbReference type="RefSeq" id="WP_261697197.1">
    <property type="nucleotide sequence ID" value="NZ_CP104694.1"/>
</dbReference>
<sequence length="128" mass="13404">MRRLFVLCAAVAALSGATSASAHETVPKDWCTQPAASPLVVDEFQFDGAGLRHLIDKCGIVDLAKPPDAWTQVSLAIDDYCSKLDVPGLADTPVPIIAAPKSYRTSGHHLGYSIDQGLAGVCAVCVTP</sequence>
<protein>
    <recommendedName>
        <fullName evidence="4">DUF732 domain-containing protein</fullName>
    </recommendedName>
</protein>
<dbReference type="EMBL" id="CP104694">
    <property type="protein sequence ID" value="UXI70246.1"/>
    <property type="molecule type" value="Genomic_DNA"/>
</dbReference>
<proteinExistence type="predicted"/>
<evidence type="ECO:0000313" key="3">
    <source>
        <dbReference type="Proteomes" id="UP001064632"/>
    </source>
</evidence>
<evidence type="ECO:0000256" key="1">
    <source>
        <dbReference type="SAM" id="SignalP"/>
    </source>
</evidence>
<keyword evidence="1" id="KW-0732">Signal</keyword>
<evidence type="ECO:0000313" key="2">
    <source>
        <dbReference type="EMBL" id="UXI70246.1"/>
    </source>
</evidence>
<keyword evidence="3" id="KW-1185">Reference proteome</keyword>
<accession>A0ABY6BKV5</accession>
<name>A0ABY6BKV5_9GAMM</name>
<feature type="signal peptide" evidence="1">
    <location>
        <begin position="1"/>
        <end position="22"/>
    </location>
</feature>
<dbReference type="Proteomes" id="UP001064632">
    <property type="component" value="Chromosome"/>
</dbReference>
<reference evidence="2" key="1">
    <citation type="submission" date="2022-09" db="EMBL/GenBank/DDBJ databases">
        <title>Tahibacter sp. nov., isolated from a fresh water.</title>
        <authorList>
            <person name="Baek J.H."/>
            <person name="Lee J.K."/>
            <person name="Kim J.M."/>
            <person name="Jeon C.O."/>
        </authorList>
    </citation>
    <scope>NUCLEOTIDE SEQUENCE</scope>
    <source>
        <strain evidence="2">W38</strain>
    </source>
</reference>
<organism evidence="2 3">
    <name type="scientific">Tahibacter amnicola</name>
    <dbReference type="NCBI Taxonomy" id="2976241"/>
    <lineage>
        <taxon>Bacteria</taxon>
        <taxon>Pseudomonadati</taxon>
        <taxon>Pseudomonadota</taxon>
        <taxon>Gammaproteobacteria</taxon>
        <taxon>Lysobacterales</taxon>
        <taxon>Rhodanobacteraceae</taxon>
        <taxon>Tahibacter</taxon>
    </lineage>
</organism>
<gene>
    <name evidence="2" type="ORF">N4264_11605</name>
</gene>
<evidence type="ECO:0008006" key="4">
    <source>
        <dbReference type="Google" id="ProtNLM"/>
    </source>
</evidence>